<keyword evidence="3 8" id="KW-0441">Lipid A biosynthesis</keyword>
<proteinExistence type="inferred from homology"/>
<evidence type="ECO:0000313" key="11">
    <source>
        <dbReference type="Proteomes" id="UP000220034"/>
    </source>
</evidence>
<feature type="domain" description="UDP N-acetylglucosamine O-acyltransferase C-terminal" evidence="9">
    <location>
        <begin position="181"/>
        <end position="259"/>
    </location>
</feature>
<dbReference type="EC" id="2.3.1.129" evidence="8"/>
<reference evidence="11" key="1">
    <citation type="submission" date="2017-09" db="EMBL/GenBank/DDBJ databases">
        <authorList>
            <person name="Varghese N."/>
            <person name="Submissions S."/>
        </authorList>
    </citation>
    <scope>NUCLEOTIDE SEQUENCE [LARGE SCALE GENOMIC DNA]</scope>
    <source>
        <strain evidence="11">C7</strain>
    </source>
</reference>
<evidence type="ECO:0000256" key="8">
    <source>
        <dbReference type="HAMAP-Rule" id="MF_00387"/>
    </source>
</evidence>
<protein>
    <recommendedName>
        <fullName evidence="8">Acyl-[acyl-carrier-protein]--UDP-N-acetylglucosamine O-acyltransferase</fullName>
        <shortName evidence="8">UDP-N-acetylglucosamine acyltransferase</shortName>
        <ecNumber evidence="8">2.3.1.129</ecNumber>
    </recommendedName>
</protein>
<dbReference type="Proteomes" id="UP000220034">
    <property type="component" value="Unassembled WGS sequence"/>
</dbReference>
<evidence type="ECO:0000256" key="4">
    <source>
        <dbReference type="ARBA" id="ARBA00022679"/>
    </source>
</evidence>
<keyword evidence="7 8" id="KW-0012">Acyltransferase</keyword>
<dbReference type="PROSITE" id="PS00101">
    <property type="entry name" value="HEXAPEP_TRANSFERASES"/>
    <property type="match status" value="2"/>
</dbReference>
<dbReference type="PIRSF" id="PIRSF000456">
    <property type="entry name" value="UDP-GlcNAc_acltr"/>
    <property type="match status" value="1"/>
</dbReference>
<comment type="pathway">
    <text evidence="8">Glycolipid biosynthesis; lipid IV(A) biosynthesis; lipid IV(A) from (3R)-3-hydroxytetradecanoyl-[acyl-carrier-protein] and UDP-N-acetyl-alpha-D-glucosamine: step 1/6.</text>
</comment>
<dbReference type="InterPro" id="IPR037157">
    <property type="entry name" value="Acetyltransf_C_sf"/>
</dbReference>
<keyword evidence="4 8" id="KW-0808">Transferase</keyword>
<dbReference type="GO" id="GO:0008780">
    <property type="term" value="F:acyl-[acyl-carrier-protein]-UDP-N-acetylglucosamine O-acyltransferase activity"/>
    <property type="evidence" value="ECO:0007669"/>
    <property type="project" value="UniProtKB-UniRule"/>
</dbReference>
<evidence type="ECO:0000256" key="2">
    <source>
        <dbReference type="ARBA" id="ARBA00022516"/>
    </source>
</evidence>
<dbReference type="NCBIfam" id="NF003657">
    <property type="entry name" value="PRK05289.1"/>
    <property type="match status" value="1"/>
</dbReference>
<keyword evidence="6 8" id="KW-0443">Lipid metabolism</keyword>
<dbReference type="Gene3D" id="2.160.10.10">
    <property type="entry name" value="Hexapeptide repeat proteins"/>
    <property type="match status" value="1"/>
</dbReference>
<keyword evidence="1 8" id="KW-0963">Cytoplasm</keyword>
<dbReference type="InterPro" id="IPR018357">
    <property type="entry name" value="Hexapep_transf_CS"/>
</dbReference>
<dbReference type="SUPFAM" id="SSF51161">
    <property type="entry name" value="Trimeric LpxA-like enzymes"/>
    <property type="match status" value="1"/>
</dbReference>
<evidence type="ECO:0000256" key="7">
    <source>
        <dbReference type="ARBA" id="ARBA00023315"/>
    </source>
</evidence>
<accession>A0A2C9CQJ3</accession>
<sequence length="266" mass="28125">MSIAPDVIIHPTAIVEDGARIGAGSSIGPFCMVGPNVVLGERVQLFSHVVVTGWTSIGDETRIWPFASIGHQPQDLKFSGEQTRVEIGKRNMIRESTSINPGTSGGTGVTIIGDDNLMMLGTHVGHDCKLGNHIVLANNAAIAGHCVLEDNVIVGGQSGVHQFVHIGRGAMIGAVSMVTKDVIPYGSVVGNRGALAGLNITGLKRRGVERAQLHALRAAYQAIFVDGTGTLHERSRRTADDHPDNELVQEIVGFILSEHARSVATP</sequence>
<comment type="subunit">
    <text evidence="8">Homotrimer.</text>
</comment>
<dbReference type="CDD" id="cd03351">
    <property type="entry name" value="LbH_UDP-GlcNAc_AT"/>
    <property type="match status" value="1"/>
</dbReference>
<dbReference type="AlphaFoldDB" id="A0A2C9CQJ3"/>
<comment type="similarity">
    <text evidence="8">Belongs to the transferase hexapeptide repeat family. LpxA subfamily.</text>
</comment>
<keyword evidence="5 8" id="KW-0677">Repeat</keyword>
<dbReference type="GO" id="GO:0016020">
    <property type="term" value="C:membrane"/>
    <property type="evidence" value="ECO:0007669"/>
    <property type="project" value="GOC"/>
</dbReference>
<dbReference type="InterPro" id="IPR010137">
    <property type="entry name" value="Lipid_A_LpxA"/>
</dbReference>
<dbReference type="PANTHER" id="PTHR43480:SF1">
    <property type="entry name" value="ACYL-[ACYL-CARRIER-PROTEIN]--UDP-N-ACETYLGLUCOSAMINE O-ACYLTRANSFERASE, MITOCHONDRIAL-RELATED"/>
    <property type="match status" value="1"/>
</dbReference>
<dbReference type="EMBL" id="OCTN01000002">
    <property type="protein sequence ID" value="SOH93604.1"/>
    <property type="molecule type" value="Genomic_DNA"/>
</dbReference>
<dbReference type="NCBIfam" id="TIGR01852">
    <property type="entry name" value="lipid_A_lpxA"/>
    <property type="match status" value="1"/>
</dbReference>
<gene>
    <name evidence="8" type="primary">lpxA</name>
    <name evidence="10" type="ORF">SAMN06273572_102281</name>
</gene>
<dbReference type="InterPro" id="IPR029098">
    <property type="entry name" value="Acetyltransf_C"/>
</dbReference>
<name>A0A2C9CQJ3_9RHOB</name>
<evidence type="ECO:0000256" key="3">
    <source>
        <dbReference type="ARBA" id="ARBA00022556"/>
    </source>
</evidence>
<evidence type="ECO:0000259" key="9">
    <source>
        <dbReference type="Pfam" id="PF13720"/>
    </source>
</evidence>
<dbReference type="Gene3D" id="1.20.1180.10">
    <property type="entry name" value="Udp N-acetylglucosamine O-acyltransferase, C-terminal domain"/>
    <property type="match status" value="1"/>
</dbReference>
<dbReference type="OrthoDB" id="9807278at2"/>
<dbReference type="InterPro" id="IPR011004">
    <property type="entry name" value="Trimer_LpxA-like_sf"/>
</dbReference>
<evidence type="ECO:0000256" key="1">
    <source>
        <dbReference type="ARBA" id="ARBA00022490"/>
    </source>
</evidence>
<dbReference type="GO" id="GO:0005737">
    <property type="term" value="C:cytoplasm"/>
    <property type="evidence" value="ECO:0007669"/>
    <property type="project" value="UniProtKB-SubCell"/>
</dbReference>
<dbReference type="HAMAP" id="MF_00387">
    <property type="entry name" value="LpxA"/>
    <property type="match status" value="1"/>
</dbReference>
<dbReference type="RefSeq" id="WP_097929177.1">
    <property type="nucleotide sequence ID" value="NZ_OCTN01000002.1"/>
</dbReference>
<evidence type="ECO:0000313" key="10">
    <source>
        <dbReference type="EMBL" id="SOH93604.1"/>
    </source>
</evidence>
<keyword evidence="2 8" id="KW-0444">Lipid biosynthesis</keyword>
<comment type="function">
    <text evidence="8">Involved in the biosynthesis of lipid A, a phosphorylated glycolipid that anchors the lipopolysaccharide to the outer membrane of the cell.</text>
</comment>
<dbReference type="UniPathway" id="UPA00359">
    <property type="reaction ID" value="UER00477"/>
</dbReference>
<evidence type="ECO:0000256" key="5">
    <source>
        <dbReference type="ARBA" id="ARBA00022737"/>
    </source>
</evidence>
<dbReference type="GO" id="GO:0009245">
    <property type="term" value="P:lipid A biosynthetic process"/>
    <property type="evidence" value="ECO:0007669"/>
    <property type="project" value="UniProtKB-UniRule"/>
</dbReference>
<organism evidence="10 11">
    <name type="scientific">Pontivivens marinum</name>
    <dbReference type="NCBI Taxonomy" id="1690039"/>
    <lineage>
        <taxon>Bacteria</taxon>
        <taxon>Pseudomonadati</taxon>
        <taxon>Pseudomonadota</taxon>
        <taxon>Alphaproteobacteria</taxon>
        <taxon>Rhodobacterales</taxon>
        <taxon>Paracoccaceae</taxon>
        <taxon>Pontivivens</taxon>
    </lineage>
</organism>
<comment type="subcellular location">
    <subcellularLocation>
        <location evidence="8">Cytoplasm</location>
    </subcellularLocation>
</comment>
<keyword evidence="11" id="KW-1185">Reference proteome</keyword>
<dbReference type="Pfam" id="PF13720">
    <property type="entry name" value="Acetyltransf_11"/>
    <property type="match status" value="1"/>
</dbReference>
<comment type="catalytic activity">
    <reaction evidence="8">
        <text>a (3R)-hydroxyacyl-[ACP] + UDP-N-acetyl-alpha-D-glucosamine = a UDP-3-O-[(3R)-3-hydroxyacyl]-N-acetyl-alpha-D-glucosamine + holo-[ACP]</text>
        <dbReference type="Rhea" id="RHEA:67812"/>
        <dbReference type="Rhea" id="RHEA-COMP:9685"/>
        <dbReference type="Rhea" id="RHEA-COMP:9945"/>
        <dbReference type="ChEBI" id="CHEBI:57705"/>
        <dbReference type="ChEBI" id="CHEBI:64479"/>
        <dbReference type="ChEBI" id="CHEBI:78827"/>
        <dbReference type="ChEBI" id="CHEBI:173225"/>
        <dbReference type="EC" id="2.3.1.129"/>
    </reaction>
</comment>
<dbReference type="PANTHER" id="PTHR43480">
    <property type="entry name" value="ACYL-[ACYL-CARRIER-PROTEIN]--UDP-N-ACETYLGLUCOSAMINE O-ACYLTRANSFERASE"/>
    <property type="match status" value="1"/>
</dbReference>
<evidence type="ECO:0000256" key="6">
    <source>
        <dbReference type="ARBA" id="ARBA00023098"/>
    </source>
</evidence>